<evidence type="ECO:0000313" key="5">
    <source>
        <dbReference type="Proteomes" id="UP000093000"/>
    </source>
</evidence>
<protein>
    <submittedName>
        <fullName evidence="4">Stromal cell-derived factor 2-like protein</fullName>
    </submittedName>
</protein>
<evidence type="ECO:0000256" key="2">
    <source>
        <dbReference type="ARBA" id="ARBA00022737"/>
    </source>
</evidence>
<dbReference type="InterPro" id="IPR016093">
    <property type="entry name" value="MIR_motif"/>
</dbReference>
<proteinExistence type="predicted"/>
<dbReference type="SUPFAM" id="SSF82109">
    <property type="entry name" value="MIR domain"/>
    <property type="match status" value="1"/>
</dbReference>
<dbReference type="Pfam" id="PF02815">
    <property type="entry name" value="MIR"/>
    <property type="match status" value="1"/>
</dbReference>
<evidence type="ECO:0000259" key="3">
    <source>
        <dbReference type="PROSITE" id="PS50919"/>
    </source>
</evidence>
<dbReference type="InParanoid" id="A0A1C7NAD1"/>
<sequence length="184" mass="20851">MSRPQEDGIVRFGNHISLKHVSTGRFLTSVEGQGYEGGSGQQSTFATEGIQGDDSTWIVIPPVVTEEEAGYEVGFQDKVRLKHVATRSNLHSHEIESPVSGQQEVSCFGDDETTDENDLWEVLQYDEDDERYDDFWRVDIPVMLRHVATGKYLHSHEIGFNDQGNEVTSFDQHDENNQWAVSFD</sequence>
<dbReference type="PROSITE" id="PS50919">
    <property type="entry name" value="MIR"/>
    <property type="match status" value="3"/>
</dbReference>
<dbReference type="PANTHER" id="PTHR46809:SF2">
    <property type="entry name" value="GH21273P"/>
    <property type="match status" value="1"/>
</dbReference>
<keyword evidence="5" id="KW-1185">Reference proteome</keyword>
<evidence type="ECO:0000256" key="1">
    <source>
        <dbReference type="ARBA" id="ARBA00022729"/>
    </source>
</evidence>
<feature type="domain" description="MIR" evidence="3">
    <location>
        <begin position="133"/>
        <end position="184"/>
    </location>
</feature>
<dbReference type="EMBL" id="LUGH01000373">
    <property type="protein sequence ID" value="OBZ85659.1"/>
    <property type="molecule type" value="Genomic_DNA"/>
</dbReference>
<accession>A0A1C7NAD1</accession>
<dbReference type="OrthoDB" id="5588846at2759"/>
<keyword evidence="2" id="KW-0677">Repeat</keyword>
<dbReference type="STRING" id="101091.A0A1C7NAD1"/>
<evidence type="ECO:0000313" key="4">
    <source>
        <dbReference type="EMBL" id="OBZ85659.1"/>
    </source>
</evidence>
<organism evidence="4 5">
    <name type="scientific">Choanephora cucurbitarum</name>
    <dbReference type="NCBI Taxonomy" id="101091"/>
    <lineage>
        <taxon>Eukaryota</taxon>
        <taxon>Fungi</taxon>
        <taxon>Fungi incertae sedis</taxon>
        <taxon>Mucoromycota</taxon>
        <taxon>Mucoromycotina</taxon>
        <taxon>Mucoromycetes</taxon>
        <taxon>Mucorales</taxon>
        <taxon>Mucorineae</taxon>
        <taxon>Choanephoraceae</taxon>
        <taxon>Choanephoroideae</taxon>
        <taxon>Choanephora</taxon>
    </lineage>
</organism>
<feature type="domain" description="MIR" evidence="3">
    <location>
        <begin position="70"/>
        <end position="125"/>
    </location>
</feature>
<dbReference type="InterPro" id="IPR036300">
    <property type="entry name" value="MIR_dom_sf"/>
</dbReference>
<keyword evidence="1" id="KW-0732">Signal</keyword>
<dbReference type="Proteomes" id="UP000093000">
    <property type="component" value="Unassembled WGS sequence"/>
</dbReference>
<reference evidence="4 5" key="1">
    <citation type="submission" date="2016-03" db="EMBL/GenBank/DDBJ databases">
        <title>Choanephora cucurbitarum.</title>
        <authorList>
            <person name="Min B."/>
            <person name="Park H."/>
            <person name="Park J.-H."/>
            <person name="Shin H.-D."/>
            <person name="Choi I.-G."/>
        </authorList>
    </citation>
    <scope>NUCLEOTIDE SEQUENCE [LARGE SCALE GENOMIC DNA]</scope>
    <source>
        <strain evidence="4 5">KUS-F28377</strain>
    </source>
</reference>
<dbReference type="Gene3D" id="2.80.10.50">
    <property type="match status" value="1"/>
</dbReference>
<gene>
    <name evidence="4" type="primary">SDF2</name>
    <name evidence="4" type="ORF">A0J61_06296</name>
</gene>
<feature type="domain" description="MIR" evidence="3">
    <location>
        <begin position="7"/>
        <end position="62"/>
    </location>
</feature>
<dbReference type="SMART" id="SM00472">
    <property type="entry name" value="MIR"/>
    <property type="match status" value="3"/>
</dbReference>
<comment type="caution">
    <text evidence="4">The sequence shown here is derived from an EMBL/GenBank/DDBJ whole genome shotgun (WGS) entry which is preliminary data.</text>
</comment>
<dbReference type="PANTHER" id="PTHR46809">
    <property type="entry name" value="STROMAL CELL-DERIVED FACTOR 2-LIKE PROTEIN"/>
    <property type="match status" value="1"/>
</dbReference>
<dbReference type="AlphaFoldDB" id="A0A1C7NAD1"/>
<name>A0A1C7NAD1_9FUNG</name>